<evidence type="ECO:0000256" key="6">
    <source>
        <dbReference type="ARBA" id="ARBA00022989"/>
    </source>
</evidence>
<keyword evidence="3" id="KW-0813">Transport</keyword>
<dbReference type="EMBL" id="CP053923">
    <property type="protein sequence ID" value="QNT71013.1"/>
    <property type="molecule type" value="Genomic_DNA"/>
</dbReference>
<dbReference type="Proteomes" id="UP000516369">
    <property type="component" value="Chromosome"/>
</dbReference>
<feature type="transmembrane region" description="Helical" evidence="8">
    <location>
        <begin position="275"/>
        <end position="292"/>
    </location>
</feature>
<dbReference type="AlphaFoldDB" id="A0A7H1N5M7"/>
<keyword evidence="6 8" id="KW-1133">Transmembrane helix</keyword>
<comment type="similarity">
    <text evidence="2">Belongs to the autoinducer-2 exporter (AI-2E) (TC 2.A.86) family.</text>
</comment>
<keyword evidence="4" id="KW-1003">Cell membrane</keyword>
<evidence type="ECO:0000256" key="3">
    <source>
        <dbReference type="ARBA" id="ARBA00022448"/>
    </source>
</evidence>
<protein>
    <submittedName>
        <fullName evidence="9">AI-2E family transporter</fullName>
    </submittedName>
</protein>
<feature type="transmembrane region" description="Helical" evidence="8">
    <location>
        <begin position="12"/>
        <end position="32"/>
    </location>
</feature>
<dbReference type="KEGG" id="dvn:HQ394_18990"/>
<feature type="transmembrane region" description="Helical" evidence="8">
    <location>
        <begin position="312"/>
        <end position="342"/>
    </location>
</feature>
<dbReference type="Pfam" id="PF01594">
    <property type="entry name" value="AI-2E_transport"/>
    <property type="match status" value="1"/>
</dbReference>
<feature type="transmembrane region" description="Helical" evidence="8">
    <location>
        <begin position="152"/>
        <end position="178"/>
    </location>
</feature>
<dbReference type="PANTHER" id="PTHR21716:SF67">
    <property type="entry name" value="TRANSPORT PROTEIN YDIK-RELATED"/>
    <property type="match status" value="1"/>
</dbReference>
<feature type="transmembrane region" description="Helical" evidence="8">
    <location>
        <begin position="214"/>
        <end position="236"/>
    </location>
</feature>
<evidence type="ECO:0000256" key="2">
    <source>
        <dbReference type="ARBA" id="ARBA00009773"/>
    </source>
</evidence>
<organism evidence="9 10">
    <name type="scientific">Defluviicoccus vanus</name>
    <dbReference type="NCBI Taxonomy" id="111831"/>
    <lineage>
        <taxon>Bacteria</taxon>
        <taxon>Pseudomonadati</taxon>
        <taxon>Pseudomonadota</taxon>
        <taxon>Alphaproteobacteria</taxon>
        <taxon>Rhodospirillales</taxon>
        <taxon>Rhodospirillaceae</taxon>
        <taxon>Defluviicoccus</taxon>
    </lineage>
</organism>
<keyword evidence="7 8" id="KW-0472">Membrane</keyword>
<sequence length="363" mass="38651">MDPTQSPRTSYIAIALAVIVVVILCSVAFVIARPFLAPLLWGLILAVATWSGFTWFRRRLGGRNTLAAALMTVLLALVLLGPLALIGAVMTENVVVLGDRLRAAIQDGLTPPDFLAHIPLIGDSLSERWQALVADGELSDEARQLLRAAVQWLLKIAAALGSGIAQLALSIFCTFFFYRDGEAALRRLTDLAAHIAGDRGRHLLTVAYGTLKGVVYGVIGAALAQASLAVFGYWLAGVPAPFLLGLATGFFGIIPGGPAIVWLPVAFWTFRSGDTAWGIFIVIWSATIVSNIDNVIRPLFVSRGSALPLLLVLIGILGGAIAFGLIGIFLGPTILAVLYALMREWSPGEYRRQPAEANPTATT</sequence>
<evidence type="ECO:0000256" key="1">
    <source>
        <dbReference type="ARBA" id="ARBA00004651"/>
    </source>
</evidence>
<dbReference type="PANTHER" id="PTHR21716">
    <property type="entry name" value="TRANSMEMBRANE PROTEIN"/>
    <property type="match status" value="1"/>
</dbReference>
<evidence type="ECO:0000256" key="7">
    <source>
        <dbReference type="ARBA" id="ARBA00023136"/>
    </source>
</evidence>
<evidence type="ECO:0000256" key="5">
    <source>
        <dbReference type="ARBA" id="ARBA00022692"/>
    </source>
</evidence>
<reference evidence="9 10" key="1">
    <citation type="submission" date="2020-05" db="EMBL/GenBank/DDBJ databases">
        <title>Complete closed genome sequence of Defluviicoccus vanus.</title>
        <authorList>
            <person name="Bessarab I."/>
            <person name="Arumugam K."/>
            <person name="Maszenan A.M."/>
            <person name="Seviour R.J."/>
            <person name="Williams R.B."/>
        </authorList>
    </citation>
    <scope>NUCLEOTIDE SEQUENCE [LARGE SCALE GENOMIC DNA]</scope>
    <source>
        <strain evidence="9 10">Ben 114</strain>
    </source>
</reference>
<comment type="subcellular location">
    <subcellularLocation>
        <location evidence="1">Cell membrane</location>
        <topology evidence="1">Multi-pass membrane protein</topology>
    </subcellularLocation>
</comment>
<gene>
    <name evidence="9" type="ORF">HQ394_18990</name>
</gene>
<evidence type="ECO:0000313" key="10">
    <source>
        <dbReference type="Proteomes" id="UP000516369"/>
    </source>
</evidence>
<feature type="transmembrane region" description="Helical" evidence="8">
    <location>
        <begin position="68"/>
        <end position="90"/>
    </location>
</feature>
<feature type="transmembrane region" description="Helical" evidence="8">
    <location>
        <begin position="242"/>
        <end position="263"/>
    </location>
</feature>
<dbReference type="RefSeq" id="WP_190261474.1">
    <property type="nucleotide sequence ID" value="NZ_CP053923.1"/>
</dbReference>
<evidence type="ECO:0000313" key="9">
    <source>
        <dbReference type="EMBL" id="QNT71013.1"/>
    </source>
</evidence>
<keyword evidence="10" id="KW-1185">Reference proteome</keyword>
<dbReference type="InterPro" id="IPR002549">
    <property type="entry name" value="AI-2E-like"/>
</dbReference>
<evidence type="ECO:0000256" key="4">
    <source>
        <dbReference type="ARBA" id="ARBA00022475"/>
    </source>
</evidence>
<accession>A0A7H1N5M7</accession>
<feature type="transmembrane region" description="Helical" evidence="8">
    <location>
        <begin position="38"/>
        <end position="56"/>
    </location>
</feature>
<dbReference type="GO" id="GO:0005886">
    <property type="term" value="C:plasma membrane"/>
    <property type="evidence" value="ECO:0007669"/>
    <property type="project" value="UniProtKB-SubCell"/>
</dbReference>
<proteinExistence type="inferred from homology"/>
<keyword evidence="5 8" id="KW-0812">Transmembrane</keyword>
<name>A0A7H1N5M7_9PROT</name>
<evidence type="ECO:0000256" key="8">
    <source>
        <dbReference type="SAM" id="Phobius"/>
    </source>
</evidence>